<gene>
    <name evidence="1" type="ORF">S12H4_21657</name>
</gene>
<dbReference type="EMBL" id="BARW01011171">
    <property type="protein sequence ID" value="GAI84738.1"/>
    <property type="molecule type" value="Genomic_DNA"/>
</dbReference>
<organism evidence="1">
    <name type="scientific">marine sediment metagenome</name>
    <dbReference type="NCBI Taxonomy" id="412755"/>
    <lineage>
        <taxon>unclassified sequences</taxon>
        <taxon>metagenomes</taxon>
        <taxon>ecological metagenomes</taxon>
    </lineage>
</organism>
<sequence length="253" mass="29791">PWLKWTKRLLLQVLRKKDFDTLEDLWMQLIDAEPIDKTFAFDIVRKIESLEEKDRAFTLLDLLLLSFEEKKPVPKDVLDIAKRMLEMDGADADLRKRLEDFYRTIYSGCGEIENFLEKAGLRRSENVKDAVVLLERLIDFCPNNYVSHRNWGIGKIHSVDLLFNKIFIDFPTHPKHSINLDMAFNILTPMEKDDFPVIKIEKKDYLISLKKKNPAHLIKLMLNKDETITQERAKALLKEIVNDDEWSSFIEKV</sequence>
<evidence type="ECO:0000313" key="1">
    <source>
        <dbReference type="EMBL" id="GAI84738.1"/>
    </source>
</evidence>
<feature type="non-terminal residue" evidence="1">
    <location>
        <position position="253"/>
    </location>
</feature>
<name>X1RVM6_9ZZZZ</name>
<accession>X1RVM6</accession>
<protein>
    <submittedName>
        <fullName evidence="1">Uncharacterized protein</fullName>
    </submittedName>
</protein>
<dbReference type="AlphaFoldDB" id="X1RVM6"/>
<feature type="non-terminal residue" evidence="1">
    <location>
        <position position="1"/>
    </location>
</feature>
<proteinExistence type="predicted"/>
<reference evidence="1" key="1">
    <citation type="journal article" date="2014" name="Front. Microbiol.">
        <title>High frequency of phylogenetically diverse reductive dehalogenase-homologous genes in deep subseafloor sedimentary metagenomes.</title>
        <authorList>
            <person name="Kawai M."/>
            <person name="Futagami T."/>
            <person name="Toyoda A."/>
            <person name="Takaki Y."/>
            <person name="Nishi S."/>
            <person name="Hori S."/>
            <person name="Arai W."/>
            <person name="Tsubouchi T."/>
            <person name="Morono Y."/>
            <person name="Uchiyama I."/>
            <person name="Ito T."/>
            <person name="Fujiyama A."/>
            <person name="Inagaki F."/>
            <person name="Takami H."/>
        </authorList>
    </citation>
    <scope>NUCLEOTIDE SEQUENCE</scope>
    <source>
        <strain evidence="1">Expedition CK06-06</strain>
    </source>
</reference>
<comment type="caution">
    <text evidence="1">The sequence shown here is derived from an EMBL/GenBank/DDBJ whole genome shotgun (WGS) entry which is preliminary data.</text>
</comment>